<dbReference type="GO" id="GO:0005737">
    <property type="term" value="C:cytoplasm"/>
    <property type="evidence" value="ECO:0007669"/>
    <property type="project" value="TreeGrafter"/>
</dbReference>
<dbReference type="GO" id="GO:0050660">
    <property type="term" value="F:flavin adenine dinucleotide binding"/>
    <property type="evidence" value="ECO:0007669"/>
    <property type="project" value="TreeGrafter"/>
</dbReference>
<dbReference type="PANTHER" id="PTHR43735:SF5">
    <property type="entry name" value="FAD_NAD(P)-BINDING DOMAIN-CONTAINING PROTEIN"/>
    <property type="match status" value="1"/>
</dbReference>
<evidence type="ECO:0000313" key="2">
    <source>
        <dbReference type="EMBL" id="GAM39895.1"/>
    </source>
</evidence>
<feature type="domain" description="FAD/NAD(P)-binding" evidence="1">
    <location>
        <begin position="52"/>
        <end position="329"/>
    </location>
</feature>
<dbReference type="InterPro" id="IPR036188">
    <property type="entry name" value="FAD/NAD-bd_sf"/>
</dbReference>
<dbReference type="InterPro" id="IPR023753">
    <property type="entry name" value="FAD/NAD-binding_dom"/>
</dbReference>
<reference evidence="3" key="1">
    <citation type="journal article" date="2015" name="Genome Announc.">
        <title>Draft genome sequence of Talaromyces cellulolyticus strain Y-94, a source of lignocellulosic biomass-degrading enzymes.</title>
        <authorList>
            <person name="Fujii T."/>
            <person name="Koike H."/>
            <person name="Sawayama S."/>
            <person name="Yano S."/>
            <person name="Inoue H."/>
        </authorList>
    </citation>
    <scope>NUCLEOTIDE SEQUENCE [LARGE SCALE GENOMIC DNA]</scope>
    <source>
        <strain evidence="3">Y-94</strain>
    </source>
</reference>
<dbReference type="PANTHER" id="PTHR43735">
    <property type="entry name" value="APOPTOSIS-INDUCING FACTOR 1"/>
    <property type="match status" value="1"/>
</dbReference>
<dbReference type="Proteomes" id="UP000053095">
    <property type="component" value="Unassembled WGS sequence"/>
</dbReference>
<dbReference type="GO" id="GO:0004174">
    <property type="term" value="F:electron-transferring-flavoprotein dehydrogenase activity"/>
    <property type="evidence" value="ECO:0007669"/>
    <property type="project" value="TreeGrafter"/>
</dbReference>
<dbReference type="Gene3D" id="3.50.50.100">
    <property type="match status" value="1"/>
</dbReference>
<keyword evidence="3" id="KW-1185">Reference proteome</keyword>
<dbReference type="EMBL" id="DF933830">
    <property type="protein sequence ID" value="GAM39895.1"/>
    <property type="molecule type" value="Genomic_DNA"/>
</dbReference>
<gene>
    <name evidence="2" type="ORF">TCE0_034r11812</name>
</gene>
<evidence type="ECO:0000313" key="3">
    <source>
        <dbReference type="Proteomes" id="UP000053095"/>
    </source>
</evidence>
<dbReference type="Pfam" id="PF07992">
    <property type="entry name" value="Pyr_redox_2"/>
    <property type="match status" value="1"/>
</dbReference>
<accession>A0A6V8HI72</accession>
<name>A0A6V8HI72_TALPI</name>
<comment type="caution">
    <text evidence="2">The sequence shown here is derived from an EMBL/GenBank/DDBJ whole genome shotgun (WGS) entry which is preliminary data.</text>
</comment>
<evidence type="ECO:0000259" key="1">
    <source>
        <dbReference type="Pfam" id="PF07992"/>
    </source>
</evidence>
<dbReference type="AlphaFoldDB" id="A0A6V8HI72"/>
<protein>
    <submittedName>
        <fullName evidence="2">Mercuric reductase</fullName>
    </submittedName>
</protein>
<organism evidence="2 3">
    <name type="scientific">Talaromyces pinophilus</name>
    <name type="common">Penicillium pinophilum</name>
    <dbReference type="NCBI Taxonomy" id="128442"/>
    <lineage>
        <taxon>Eukaryota</taxon>
        <taxon>Fungi</taxon>
        <taxon>Dikarya</taxon>
        <taxon>Ascomycota</taxon>
        <taxon>Pezizomycotina</taxon>
        <taxon>Eurotiomycetes</taxon>
        <taxon>Eurotiomycetidae</taxon>
        <taxon>Eurotiales</taxon>
        <taxon>Trichocomaceae</taxon>
        <taxon>Talaromyces</taxon>
        <taxon>Talaromyces sect. Talaromyces</taxon>
    </lineage>
</organism>
<dbReference type="PRINTS" id="PR00368">
    <property type="entry name" value="FADPNR"/>
</dbReference>
<dbReference type="SUPFAM" id="SSF51905">
    <property type="entry name" value="FAD/NAD(P)-binding domain"/>
    <property type="match status" value="1"/>
</dbReference>
<sequence>MGTIYSNKWVDTAVITFSIVKAVISFIRDTAIQKFLFAIHRHRYVPVASPKNVVVIGASFAGYHAAKLLANSLPTGYEVILIEKSSHFHFTWVFPRFSVVGGHEHKAFVPYGPYFEGAPNGSWRMIQDTVLEIGPSNISLKSGAMMDYEFLVLATGSHAGPPSRFDAEEKSDGIKALQTLQRDIQNANDLVVVGGGAAGVELAADAKTHYTQKNVTLVHSRKTLLNKFGVKLHGAALEALEKMGVRVILGERIEKHNENDGFVVLGSGTAIPCDFLVQCTGQRAASDIIAKLFPHIISPSGGYVKVKSTLQIADDRFNNIYAAGDVIDYPCPKNGRSATFQAEVVSNNILRAIQGRPPVNYQPNMVIEGGIELTLGLDENIFYITDGARDINLRTKSKDIALKSKQCWRRFGTVPFLDRSRNEH</sequence>
<dbReference type="PRINTS" id="PR00469">
    <property type="entry name" value="PNDRDTASEII"/>
</dbReference>
<proteinExistence type="predicted"/>